<feature type="region of interest" description="Disordered" evidence="1">
    <location>
        <begin position="1"/>
        <end position="24"/>
    </location>
</feature>
<sequence>MREYKQLKRASAKLQQQPSGDDRERLQRLIDEEKRKLAEFQRRPRQQNERCAATPSGTYEIPSDSPTRCPTPSPARNRESACASTSTQPRQRRKLSYQPPSPDTDTEDECPAQPQRRRLLVVPPSPSDSSDDANECGC</sequence>
<feature type="region of interest" description="Disordered" evidence="1">
    <location>
        <begin position="37"/>
        <end position="138"/>
    </location>
</feature>
<dbReference type="EMBL" id="CARXXK010000001">
    <property type="protein sequence ID" value="CAI6347729.1"/>
    <property type="molecule type" value="Genomic_DNA"/>
</dbReference>
<comment type="caution">
    <text evidence="2">The sequence shown here is derived from an EMBL/GenBank/DDBJ whole genome shotgun (WGS) entry which is preliminary data.</text>
</comment>
<evidence type="ECO:0000313" key="3">
    <source>
        <dbReference type="Proteomes" id="UP001160148"/>
    </source>
</evidence>
<name>A0AAV0VU81_9HEMI</name>
<evidence type="ECO:0000256" key="1">
    <source>
        <dbReference type="SAM" id="MobiDB-lite"/>
    </source>
</evidence>
<organism evidence="2 3">
    <name type="scientific">Macrosiphum euphorbiae</name>
    <name type="common">potato aphid</name>
    <dbReference type="NCBI Taxonomy" id="13131"/>
    <lineage>
        <taxon>Eukaryota</taxon>
        <taxon>Metazoa</taxon>
        <taxon>Ecdysozoa</taxon>
        <taxon>Arthropoda</taxon>
        <taxon>Hexapoda</taxon>
        <taxon>Insecta</taxon>
        <taxon>Pterygota</taxon>
        <taxon>Neoptera</taxon>
        <taxon>Paraneoptera</taxon>
        <taxon>Hemiptera</taxon>
        <taxon>Sternorrhyncha</taxon>
        <taxon>Aphidomorpha</taxon>
        <taxon>Aphidoidea</taxon>
        <taxon>Aphididae</taxon>
        <taxon>Macrosiphini</taxon>
        <taxon>Macrosiphum</taxon>
    </lineage>
</organism>
<feature type="compositionally biased region" description="Basic and acidic residues" evidence="1">
    <location>
        <begin position="37"/>
        <end position="48"/>
    </location>
</feature>
<dbReference type="AlphaFoldDB" id="A0AAV0VU81"/>
<accession>A0AAV0VU81</accession>
<gene>
    <name evidence="2" type="ORF">MEUPH1_LOCUS4486</name>
</gene>
<dbReference type="Proteomes" id="UP001160148">
    <property type="component" value="Unassembled WGS sequence"/>
</dbReference>
<reference evidence="2 3" key="1">
    <citation type="submission" date="2023-01" db="EMBL/GenBank/DDBJ databases">
        <authorList>
            <person name="Whitehead M."/>
        </authorList>
    </citation>
    <scope>NUCLEOTIDE SEQUENCE [LARGE SCALE GENOMIC DNA]</scope>
</reference>
<protein>
    <submittedName>
        <fullName evidence="2">Uncharacterized protein</fullName>
    </submittedName>
</protein>
<feature type="compositionally biased region" description="Acidic residues" evidence="1">
    <location>
        <begin position="129"/>
        <end position="138"/>
    </location>
</feature>
<proteinExistence type="predicted"/>
<keyword evidence="3" id="KW-1185">Reference proteome</keyword>
<evidence type="ECO:0000313" key="2">
    <source>
        <dbReference type="EMBL" id="CAI6347729.1"/>
    </source>
</evidence>